<evidence type="ECO:0000256" key="2">
    <source>
        <dbReference type="ARBA" id="ARBA00007511"/>
    </source>
</evidence>
<evidence type="ECO:0000256" key="3">
    <source>
        <dbReference type="ARBA" id="ARBA00022692"/>
    </source>
</evidence>
<dbReference type="GO" id="GO:0016020">
    <property type="term" value="C:membrane"/>
    <property type="evidence" value="ECO:0007669"/>
    <property type="project" value="UniProtKB-SubCell"/>
</dbReference>
<evidence type="ECO:0000313" key="8">
    <source>
        <dbReference type="EMBL" id="PNU01734.1"/>
    </source>
</evidence>
<dbReference type="AlphaFoldDB" id="A0A2K2FSJ7"/>
<dbReference type="RefSeq" id="WP_103099398.1">
    <property type="nucleotide sequence ID" value="NZ_LYMM01000106.1"/>
</dbReference>
<dbReference type="Pfam" id="PF03741">
    <property type="entry name" value="TerC"/>
    <property type="match status" value="1"/>
</dbReference>
<sequence>MSILSLLAAAVPEIQGPAVIWQHIVNDFSNIGTPAALSAFLQVLMIDVVLAGDNAIVVGALAAGLPSDQRRKVIAIGVIAALVLRIGFALVVTWLLGIVGLIFAGGLLLLWVAWKMSRELKHSPAEHSTGSPEIEGDETSGLKSPKSFASAAISVAVADVSMSIDNVLGVGGAAREHPGILIVGLIVAVAMMGLAANFIARYIDRYKWIGWVGLAVILYVAVKMIYEGWVDPALGIVSLF</sequence>
<evidence type="ECO:0000256" key="4">
    <source>
        <dbReference type="ARBA" id="ARBA00022989"/>
    </source>
</evidence>
<dbReference type="PANTHER" id="PTHR30238">
    <property type="entry name" value="MEMBRANE BOUND PREDICTED REDOX MODULATOR"/>
    <property type="match status" value="1"/>
</dbReference>
<feature type="transmembrane region" description="Helical" evidence="7">
    <location>
        <begin position="39"/>
        <end position="65"/>
    </location>
</feature>
<comment type="caution">
    <text evidence="8">The sequence shown here is derived from an EMBL/GenBank/DDBJ whole genome shotgun (WGS) entry which is preliminary data.</text>
</comment>
<evidence type="ECO:0008006" key="10">
    <source>
        <dbReference type="Google" id="ProtNLM"/>
    </source>
</evidence>
<keyword evidence="3 7" id="KW-0812">Transmembrane</keyword>
<evidence type="ECO:0000256" key="1">
    <source>
        <dbReference type="ARBA" id="ARBA00004141"/>
    </source>
</evidence>
<dbReference type="InterPro" id="IPR005496">
    <property type="entry name" value="Integral_membrane_TerC"/>
</dbReference>
<dbReference type="Proteomes" id="UP000236327">
    <property type="component" value="Unassembled WGS sequence"/>
</dbReference>
<keyword evidence="9" id="KW-1185">Reference proteome</keyword>
<evidence type="ECO:0000256" key="7">
    <source>
        <dbReference type="SAM" id="Phobius"/>
    </source>
</evidence>
<keyword evidence="4 7" id="KW-1133">Transmembrane helix</keyword>
<dbReference type="OrthoDB" id="9807970at2"/>
<dbReference type="PANTHER" id="PTHR30238:SF4">
    <property type="entry name" value="SLL1022 PROTEIN"/>
    <property type="match status" value="1"/>
</dbReference>
<name>A0A2K2FSJ7_9SPHN</name>
<feature type="transmembrane region" description="Helical" evidence="7">
    <location>
        <begin position="208"/>
        <end position="226"/>
    </location>
</feature>
<reference evidence="8 9" key="1">
    <citation type="submission" date="2016-05" db="EMBL/GenBank/DDBJ databases">
        <title>Complete genome sequence of Novosphingobium guangzhouense SA925(T).</title>
        <authorList>
            <person name="Sha S."/>
        </authorList>
    </citation>
    <scope>NUCLEOTIDE SEQUENCE [LARGE SCALE GENOMIC DNA]</scope>
    <source>
        <strain evidence="8 9">SA925</strain>
    </source>
</reference>
<evidence type="ECO:0000256" key="5">
    <source>
        <dbReference type="ARBA" id="ARBA00023136"/>
    </source>
</evidence>
<accession>A0A2K2FSJ7</accession>
<feature type="transmembrane region" description="Helical" evidence="7">
    <location>
        <begin position="180"/>
        <end position="199"/>
    </location>
</feature>
<dbReference type="EMBL" id="LYMM01000106">
    <property type="protein sequence ID" value="PNU01734.1"/>
    <property type="molecule type" value="Genomic_DNA"/>
</dbReference>
<feature type="transmembrane region" description="Helical" evidence="7">
    <location>
        <begin position="94"/>
        <end position="114"/>
    </location>
</feature>
<comment type="similarity">
    <text evidence="2">Belongs to the TerC family.</text>
</comment>
<gene>
    <name evidence="8" type="ORF">A8V01_11775</name>
</gene>
<organism evidence="8 9">
    <name type="scientific">Novosphingobium guangzhouense</name>
    <dbReference type="NCBI Taxonomy" id="1850347"/>
    <lineage>
        <taxon>Bacteria</taxon>
        <taxon>Pseudomonadati</taxon>
        <taxon>Pseudomonadota</taxon>
        <taxon>Alphaproteobacteria</taxon>
        <taxon>Sphingomonadales</taxon>
        <taxon>Sphingomonadaceae</taxon>
        <taxon>Novosphingobium</taxon>
    </lineage>
</organism>
<keyword evidence="5 7" id="KW-0472">Membrane</keyword>
<evidence type="ECO:0000256" key="6">
    <source>
        <dbReference type="SAM" id="MobiDB-lite"/>
    </source>
</evidence>
<proteinExistence type="inferred from homology"/>
<dbReference type="NCBIfam" id="TIGR03717">
    <property type="entry name" value="R_switched_YjbE"/>
    <property type="match status" value="1"/>
</dbReference>
<comment type="subcellular location">
    <subcellularLocation>
        <location evidence="1">Membrane</location>
        <topology evidence="1">Multi-pass membrane protein</topology>
    </subcellularLocation>
</comment>
<feature type="region of interest" description="Disordered" evidence="6">
    <location>
        <begin position="123"/>
        <end position="143"/>
    </location>
</feature>
<dbReference type="InterPro" id="IPR022301">
    <property type="entry name" value="Integral_membrane_YjbE"/>
</dbReference>
<protein>
    <recommendedName>
        <fullName evidence="10">TerC family protein</fullName>
    </recommendedName>
</protein>
<evidence type="ECO:0000313" key="9">
    <source>
        <dbReference type="Proteomes" id="UP000236327"/>
    </source>
</evidence>